<dbReference type="InterPro" id="IPR025714">
    <property type="entry name" value="Methyltranfer_dom"/>
</dbReference>
<reference evidence="8 9" key="1">
    <citation type="submission" date="2021-03" db="EMBL/GenBank/DDBJ databases">
        <title>Genomic Encyclopedia of Type Strains, Phase IV (KMG-IV): sequencing the most valuable type-strain genomes for metagenomic binning, comparative biology and taxonomic classification.</title>
        <authorList>
            <person name="Goeker M."/>
        </authorList>
    </citation>
    <scope>NUCLEOTIDE SEQUENCE [LARGE SCALE GENOMIC DNA]</scope>
    <source>
        <strain evidence="8 9">DSM 13372</strain>
    </source>
</reference>
<accession>A0ABS4QSP5</accession>
<dbReference type="SUPFAM" id="SSF53448">
    <property type="entry name" value="Nucleotide-diphospho-sugar transferases"/>
    <property type="match status" value="1"/>
</dbReference>
<dbReference type="Gene3D" id="3.40.50.2000">
    <property type="entry name" value="Glycogen Phosphorylase B"/>
    <property type="match status" value="1"/>
</dbReference>
<dbReference type="InterPro" id="IPR001173">
    <property type="entry name" value="Glyco_trans_2-like"/>
</dbReference>
<evidence type="ECO:0000256" key="4">
    <source>
        <dbReference type="SAM" id="Coils"/>
    </source>
</evidence>
<evidence type="ECO:0000256" key="2">
    <source>
        <dbReference type="ARBA" id="ARBA00022679"/>
    </source>
</evidence>
<dbReference type="Proteomes" id="UP000730739">
    <property type="component" value="Unassembled WGS sequence"/>
</dbReference>
<evidence type="ECO:0000259" key="7">
    <source>
        <dbReference type="Pfam" id="PF13847"/>
    </source>
</evidence>
<dbReference type="Gene3D" id="3.90.550.10">
    <property type="entry name" value="Spore Coat Polysaccharide Biosynthesis Protein SpsA, Chain A"/>
    <property type="match status" value="1"/>
</dbReference>
<keyword evidence="4" id="KW-0175">Coiled coil</keyword>
<dbReference type="Pfam" id="PF00535">
    <property type="entry name" value="Glycos_transf_2"/>
    <property type="match status" value="1"/>
</dbReference>
<keyword evidence="2" id="KW-0808">Transferase</keyword>
<keyword evidence="1 8" id="KW-0489">Methyltransferase</keyword>
<dbReference type="Pfam" id="PF13847">
    <property type="entry name" value="Methyltransf_31"/>
    <property type="match status" value="1"/>
</dbReference>
<dbReference type="Gene3D" id="3.40.50.150">
    <property type="entry name" value="Vaccinia Virus protein VP39"/>
    <property type="match status" value="1"/>
</dbReference>
<name>A0ABS4QSP5_9HYPH</name>
<feature type="domain" description="Glycosyltransferase 2-like" evidence="5">
    <location>
        <begin position="831"/>
        <end position="954"/>
    </location>
</feature>
<dbReference type="Pfam" id="PF13524">
    <property type="entry name" value="Glyco_trans_1_2"/>
    <property type="match status" value="1"/>
</dbReference>
<dbReference type="InterPro" id="IPR029044">
    <property type="entry name" value="Nucleotide-diphossugar_trans"/>
</dbReference>
<evidence type="ECO:0000256" key="1">
    <source>
        <dbReference type="ARBA" id="ARBA00022603"/>
    </source>
</evidence>
<feature type="domain" description="Spore protein YkvP/CgeB glycosyl transferase-like" evidence="6">
    <location>
        <begin position="712"/>
        <end position="813"/>
    </location>
</feature>
<dbReference type="CDD" id="cd00761">
    <property type="entry name" value="Glyco_tranf_GTA_type"/>
    <property type="match status" value="1"/>
</dbReference>
<dbReference type="PANTHER" id="PTHR43464:SF19">
    <property type="entry name" value="UBIQUINONE BIOSYNTHESIS O-METHYLTRANSFERASE, MITOCHONDRIAL"/>
    <property type="match status" value="1"/>
</dbReference>
<comment type="caution">
    <text evidence="8">The sequence shown here is derived from an EMBL/GenBank/DDBJ whole genome shotgun (WGS) entry which is preliminary data.</text>
</comment>
<evidence type="ECO:0000313" key="8">
    <source>
        <dbReference type="EMBL" id="MBP2233686.1"/>
    </source>
</evidence>
<dbReference type="GO" id="GO:0032259">
    <property type="term" value="P:methylation"/>
    <property type="evidence" value="ECO:0007669"/>
    <property type="project" value="UniProtKB-KW"/>
</dbReference>
<evidence type="ECO:0000256" key="3">
    <source>
        <dbReference type="ARBA" id="ARBA00022691"/>
    </source>
</evidence>
<evidence type="ECO:0000259" key="6">
    <source>
        <dbReference type="Pfam" id="PF13524"/>
    </source>
</evidence>
<gene>
    <name evidence="8" type="ORF">J2Z31_000176</name>
</gene>
<feature type="coiled-coil region" evidence="4">
    <location>
        <begin position="245"/>
        <end position="315"/>
    </location>
</feature>
<evidence type="ECO:0000313" key="9">
    <source>
        <dbReference type="Proteomes" id="UP000730739"/>
    </source>
</evidence>
<dbReference type="SUPFAM" id="SSF53335">
    <property type="entry name" value="S-adenosyl-L-methionine-dependent methyltransferases"/>
    <property type="match status" value="1"/>
</dbReference>
<dbReference type="EMBL" id="JAGILA010000001">
    <property type="protein sequence ID" value="MBP2233686.1"/>
    <property type="molecule type" value="Genomic_DNA"/>
</dbReference>
<keyword evidence="3" id="KW-0949">S-adenosyl-L-methionine</keyword>
<feature type="domain" description="Methyltransferase" evidence="7">
    <location>
        <begin position="51"/>
        <end position="165"/>
    </location>
</feature>
<dbReference type="CDD" id="cd02440">
    <property type="entry name" value="AdoMet_MTases"/>
    <property type="match status" value="1"/>
</dbReference>
<sequence length="1054" mass="119458">MSDKELQHGDELAASDCDDRISDVYKGGLWSRRLTLIAQRRIDWICDQVQGNSVLDVGCSQGIASVLLARRGFTVTGIDVSENAIEYALEDKAKESADVQARLDFALCAIEDFKSDVRFDNVILGEVLEHQIDPAAFIEVAVRHLEVNGRLIVTTPFGFQPYPDHKSQLFPAWFARLREHSLSFQSVDVQANYIRAVGTKLPEGQTVGSPSLRELLRVTERGALNAQKRLYSIIDSKTAKLNDEVVSLEKIILGKTNRIEELEARLADAQSQLATVEKEAEERYNLPALEVLRRYQKLHSRYEGLSRDIDKLKQGLPHLIGRELISSRKSIARIIKLPYTIYRLVKWSEEKFTAHDANFIKPPFNENFDIFLKKDPKWIRLEVTPGHEYGLSGTITSFRKENIKGALLTVCFEDDQGKAIPFRDRKFILTDGKAQAVSYLATGLDIPFEYFLLAPPRASVMLVGFSRFAEQIPIHVTVNPIGVIEGTGKLGQDAPDRPRIASIFDEFTHECFAPDVDLLPVTKASWSAQLKRRPPKAFFAESAWRGNNNEWKYAMTKPEKWGREIGEILNYCHSIGIPSLFWNKEDPVNFDVFRETAKKFDFVFTTDSGCVNAYRELTGKDNAFVLPFAAQPALHNPIRDAEKVNRVAFTGSWRGIKYPRRAEWLDLLLSPIMERGLLDIYDRYLDEKKNPDLIFPDKFKTSLKGSLEYTHLVEQVYKRYHTFVNVNSVEGSETMLARRVFEILACGAPVISSHSEAIEKTFGDIVLMPRTSKEVEAAVDRLFNAPFYRDRLAVRGVRLVHSQHTYRHRLEQIGGILGTPLITTSRRKASIIMCSKRPNFLKHAAEQARHQTYSDREIIFVKHSDEYNDDAIAEAFAGESKLIILEIGRDQVLADGLNLAMTRAEGDVFAKFDDDDHYGPNYLTDAMLAFDYAPAAALVGKQAFFAYVESMDKTVHRFPGKSYQFTNRVHGGTLVWDRRKTEGATFTRVPQGTDTLFLKTLAEQGALIFSTDPFNFIHVRHADLSKHTWKIGDHEFVSKAKAVGRGLITNEVFV</sequence>
<protein>
    <submittedName>
        <fullName evidence="8">2-polyprenyl-3-methyl-5-hydroxy-6-metoxy-1, 4-benzoquinol methylase/spore maturation protein CgeB</fullName>
    </submittedName>
</protein>
<dbReference type="InterPro" id="IPR029063">
    <property type="entry name" value="SAM-dependent_MTases_sf"/>
</dbReference>
<dbReference type="GO" id="GO:0008168">
    <property type="term" value="F:methyltransferase activity"/>
    <property type="evidence" value="ECO:0007669"/>
    <property type="project" value="UniProtKB-KW"/>
</dbReference>
<evidence type="ECO:0000259" key="5">
    <source>
        <dbReference type="Pfam" id="PF00535"/>
    </source>
</evidence>
<dbReference type="PANTHER" id="PTHR43464">
    <property type="entry name" value="METHYLTRANSFERASE"/>
    <property type="match status" value="1"/>
</dbReference>
<dbReference type="InterPro" id="IPR055259">
    <property type="entry name" value="YkvP/CgeB_Glyco_trans-like"/>
</dbReference>
<proteinExistence type="predicted"/>
<dbReference type="RefSeq" id="WP_209599985.1">
    <property type="nucleotide sequence ID" value="NZ_JAGILA010000001.1"/>
</dbReference>
<organism evidence="8 9">
    <name type="scientific">Sinorhizobium kostiense</name>
    <dbReference type="NCBI Taxonomy" id="76747"/>
    <lineage>
        <taxon>Bacteria</taxon>
        <taxon>Pseudomonadati</taxon>
        <taxon>Pseudomonadota</taxon>
        <taxon>Alphaproteobacteria</taxon>
        <taxon>Hyphomicrobiales</taxon>
        <taxon>Rhizobiaceae</taxon>
        <taxon>Sinorhizobium/Ensifer group</taxon>
        <taxon>Sinorhizobium</taxon>
    </lineage>
</organism>
<keyword evidence="9" id="KW-1185">Reference proteome</keyword>